<comment type="subcellular location">
    <subcellularLocation>
        <location evidence="1">Cell membrane</location>
        <topology evidence="1">Multi-pass membrane protein</topology>
    </subcellularLocation>
</comment>
<dbReference type="OrthoDB" id="9806127at2"/>
<dbReference type="InterPro" id="IPR003593">
    <property type="entry name" value="AAA+_ATPase"/>
</dbReference>
<keyword evidence="7 9" id="KW-1133">Transmembrane helix</keyword>
<keyword evidence="3" id="KW-1003">Cell membrane</keyword>
<dbReference type="InterPro" id="IPR017871">
    <property type="entry name" value="ABC_transporter-like_CS"/>
</dbReference>
<dbReference type="GO" id="GO:0016887">
    <property type="term" value="F:ATP hydrolysis activity"/>
    <property type="evidence" value="ECO:0007669"/>
    <property type="project" value="InterPro"/>
</dbReference>
<proteinExistence type="predicted"/>
<protein>
    <recommendedName>
        <fullName evidence="14">ABC transporter ATP-binding protein</fullName>
    </recommendedName>
</protein>
<dbReference type="RefSeq" id="WP_068392488.1">
    <property type="nucleotide sequence ID" value="NZ_LSZO01000203.1"/>
</dbReference>
<feature type="transmembrane region" description="Helical" evidence="9">
    <location>
        <begin position="279"/>
        <end position="302"/>
    </location>
</feature>
<dbReference type="Gene3D" id="1.20.1560.10">
    <property type="entry name" value="ABC transporter type 1, transmembrane domain"/>
    <property type="match status" value="1"/>
</dbReference>
<dbReference type="GO" id="GO:0005886">
    <property type="term" value="C:plasma membrane"/>
    <property type="evidence" value="ECO:0007669"/>
    <property type="project" value="UniProtKB-SubCell"/>
</dbReference>
<feature type="domain" description="ABC transporter" evidence="10">
    <location>
        <begin position="335"/>
        <end position="576"/>
    </location>
</feature>
<dbReference type="GO" id="GO:0034040">
    <property type="term" value="F:ATPase-coupled lipid transmembrane transporter activity"/>
    <property type="evidence" value="ECO:0007669"/>
    <property type="project" value="TreeGrafter"/>
</dbReference>
<evidence type="ECO:0000313" key="13">
    <source>
        <dbReference type="Proteomes" id="UP000072660"/>
    </source>
</evidence>
<keyword evidence="13" id="KW-1185">Reference proteome</keyword>
<evidence type="ECO:0000259" key="11">
    <source>
        <dbReference type="PROSITE" id="PS50929"/>
    </source>
</evidence>
<evidence type="ECO:0000256" key="5">
    <source>
        <dbReference type="ARBA" id="ARBA00022741"/>
    </source>
</evidence>
<dbReference type="InterPro" id="IPR039421">
    <property type="entry name" value="Type_1_exporter"/>
</dbReference>
<dbReference type="InterPro" id="IPR036640">
    <property type="entry name" value="ABC1_TM_sf"/>
</dbReference>
<evidence type="ECO:0000256" key="6">
    <source>
        <dbReference type="ARBA" id="ARBA00022840"/>
    </source>
</evidence>
<dbReference type="Gene3D" id="3.40.50.300">
    <property type="entry name" value="P-loop containing nucleotide triphosphate hydrolases"/>
    <property type="match status" value="1"/>
</dbReference>
<dbReference type="Pfam" id="PF00005">
    <property type="entry name" value="ABC_tran"/>
    <property type="match status" value="1"/>
</dbReference>
<dbReference type="EMBL" id="LSZO01000203">
    <property type="protein sequence ID" value="KXU35059.1"/>
    <property type="molecule type" value="Genomic_DNA"/>
</dbReference>
<feature type="domain" description="ABC transmembrane type-1" evidence="11">
    <location>
        <begin position="23"/>
        <end position="296"/>
    </location>
</feature>
<dbReference type="Proteomes" id="UP000072660">
    <property type="component" value="Unassembled WGS sequence"/>
</dbReference>
<feature type="transmembrane region" description="Helical" evidence="9">
    <location>
        <begin position="20"/>
        <end position="44"/>
    </location>
</feature>
<reference evidence="12 13" key="1">
    <citation type="submission" date="2016-02" db="EMBL/GenBank/DDBJ databases">
        <authorList>
            <person name="Wen L."/>
            <person name="He K."/>
            <person name="Yang H."/>
        </authorList>
    </citation>
    <scope>NUCLEOTIDE SEQUENCE [LARGE SCALE GENOMIC DNA]</scope>
    <source>
        <strain evidence="12 13">CV58</strain>
    </source>
</reference>
<keyword evidence="4 9" id="KW-0812">Transmembrane</keyword>
<dbReference type="SMART" id="SM00382">
    <property type="entry name" value="AAA"/>
    <property type="match status" value="1"/>
</dbReference>
<evidence type="ECO:0008006" key="14">
    <source>
        <dbReference type="Google" id="ProtNLM"/>
    </source>
</evidence>
<evidence type="ECO:0000256" key="3">
    <source>
        <dbReference type="ARBA" id="ARBA00022475"/>
    </source>
</evidence>
<dbReference type="PROSITE" id="PS50893">
    <property type="entry name" value="ABC_TRANSPORTER_2"/>
    <property type="match status" value="1"/>
</dbReference>
<dbReference type="Pfam" id="PF00664">
    <property type="entry name" value="ABC_membrane"/>
    <property type="match status" value="1"/>
</dbReference>
<evidence type="ECO:0000256" key="9">
    <source>
        <dbReference type="SAM" id="Phobius"/>
    </source>
</evidence>
<organism evidence="12 13">
    <name type="scientific">Ventosimonas gracilis</name>
    <dbReference type="NCBI Taxonomy" id="1680762"/>
    <lineage>
        <taxon>Bacteria</taxon>
        <taxon>Pseudomonadati</taxon>
        <taxon>Pseudomonadota</taxon>
        <taxon>Gammaproteobacteria</taxon>
        <taxon>Pseudomonadales</taxon>
        <taxon>Ventosimonadaceae</taxon>
        <taxon>Ventosimonas</taxon>
    </lineage>
</organism>
<name>A0A139SKF5_9GAMM</name>
<evidence type="ECO:0000313" key="12">
    <source>
        <dbReference type="EMBL" id="KXU35059.1"/>
    </source>
</evidence>
<feature type="transmembrane region" description="Helical" evidence="9">
    <location>
        <begin position="246"/>
        <end position="267"/>
    </location>
</feature>
<dbReference type="SUPFAM" id="SSF52540">
    <property type="entry name" value="P-loop containing nucleoside triphosphate hydrolases"/>
    <property type="match status" value="1"/>
</dbReference>
<evidence type="ECO:0000256" key="2">
    <source>
        <dbReference type="ARBA" id="ARBA00022448"/>
    </source>
</evidence>
<evidence type="ECO:0000259" key="10">
    <source>
        <dbReference type="PROSITE" id="PS50893"/>
    </source>
</evidence>
<keyword evidence="6" id="KW-0067">ATP-binding</keyword>
<dbReference type="SUPFAM" id="SSF90123">
    <property type="entry name" value="ABC transporter transmembrane region"/>
    <property type="match status" value="1"/>
</dbReference>
<dbReference type="PANTHER" id="PTHR24221">
    <property type="entry name" value="ATP-BINDING CASSETTE SUB-FAMILY B"/>
    <property type="match status" value="1"/>
</dbReference>
<keyword evidence="8 9" id="KW-0472">Membrane</keyword>
<sequence>MIRELMQSGFRLSGLRDARLLRGLTWAVAEGLLAAAPCLLLYLLLQGVFAGSLTPAYIWTYGLLMAMCVMLRMLAARIGMPLIFSGAYAMMGQARLRIADHLRTLPMGWFGRQRSGDLGARLTSDLELVEHLWSHFLGVFVSGLAMPVFLVLFLLWIDWRLALVVLAGIPLALLALAWSQRVAARPSTRMMTASSTAQSALLEYVQGIAVIRSFGRFGMVWQHLQTDLHEHHQALLAVEIKPAPWLAAYGFLLETGYLCLVLAGAWWLADGTLTPSTLLLFLVLALPVYRQLFEVGLSTLMLRFARRALTRIEHILHEETMPEPATPKAPQGHDIVFDHVHFAYAHDDEQDQTHPPALFDLSCRIPARQLTAVVGPSGAGKSTLVHLIARLWDVDDGAIRVGGVDVRDIGTHALHQQVAMVFQDVLLFSGTVLDNIRIGKPDASREDVIEAAWRAQAHDFIEALPQGYDTVLDEGGATLSGGERQRLSIARALLKDAPVLLLDEATASVDPSAEAQIQRAIAELARGRTVVVIAHHLKNVRYADQILVLNKGRLIEQGTHAGLLSQNGLYARMWTRQQQAQQWRLRAA</sequence>
<dbReference type="GO" id="GO:0005524">
    <property type="term" value="F:ATP binding"/>
    <property type="evidence" value="ECO:0007669"/>
    <property type="project" value="UniProtKB-KW"/>
</dbReference>
<feature type="transmembrane region" description="Helical" evidence="9">
    <location>
        <begin position="161"/>
        <end position="179"/>
    </location>
</feature>
<keyword evidence="2" id="KW-0813">Transport</keyword>
<comment type="caution">
    <text evidence="12">The sequence shown here is derived from an EMBL/GenBank/DDBJ whole genome shotgun (WGS) entry which is preliminary data.</text>
</comment>
<dbReference type="InterPro" id="IPR027417">
    <property type="entry name" value="P-loop_NTPase"/>
</dbReference>
<dbReference type="InterPro" id="IPR003439">
    <property type="entry name" value="ABC_transporter-like_ATP-bd"/>
</dbReference>
<evidence type="ECO:0000256" key="8">
    <source>
        <dbReference type="ARBA" id="ARBA00023136"/>
    </source>
</evidence>
<dbReference type="FunFam" id="3.40.50.300:FF:000221">
    <property type="entry name" value="Multidrug ABC transporter ATP-binding protein"/>
    <property type="match status" value="1"/>
</dbReference>
<evidence type="ECO:0000256" key="1">
    <source>
        <dbReference type="ARBA" id="ARBA00004651"/>
    </source>
</evidence>
<dbReference type="PANTHER" id="PTHR24221:SF397">
    <property type="entry name" value="ABC TRANSPORTER, ATP-BINDING TRANSMEMBRANE PROTEIN"/>
    <property type="match status" value="1"/>
</dbReference>
<accession>A0A139SKF5</accession>
<dbReference type="CDD" id="cd07346">
    <property type="entry name" value="ABC_6TM_exporters"/>
    <property type="match status" value="1"/>
</dbReference>
<dbReference type="PROSITE" id="PS50929">
    <property type="entry name" value="ABC_TM1F"/>
    <property type="match status" value="1"/>
</dbReference>
<dbReference type="PROSITE" id="PS00211">
    <property type="entry name" value="ABC_TRANSPORTER_1"/>
    <property type="match status" value="1"/>
</dbReference>
<feature type="transmembrane region" description="Helical" evidence="9">
    <location>
        <begin position="56"/>
        <end position="75"/>
    </location>
</feature>
<dbReference type="InterPro" id="IPR011527">
    <property type="entry name" value="ABC1_TM_dom"/>
</dbReference>
<evidence type="ECO:0000256" key="4">
    <source>
        <dbReference type="ARBA" id="ARBA00022692"/>
    </source>
</evidence>
<dbReference type="AlphaFoldDB" id="A0A139SKF5"/>
<keyword evidence="5" id="KW-0547">Nucleotide-binding</keyword>
<feature type="transmembrane region" description="Helical" evidence="9">
    <location>
        <begin position="132"/>
        <end position="155"/>
    </location>
</feature>
<dbReference type="GO" id="GO:0140359">
    <property type="term" value="F:ABC-type transporter activity"/>
    <property type="evidence" value="ECO:0007669"/>
    <property type="project" value="InterPro"/>
</dbReference>
<evidence type="ECO:0000256" key="7">
    <source>
        <dbReference type="ARBA" id="ARBA00022989"/>
    </source>
</evidence>
<gene>
    <name evidence="12" type="ORF">AXE65_06450</name>
</gene>